<protein>
    <submittedName>
        <fullName evidence="3">M23 family metallopeptidase</fullName>
        <ecNumber evidence="3">3.4.-.-</ecNumber>
    </submittedName>
</protein>
<evidence type="ECO:0000313" key="4">
    <source>
        <dbReference type="EMBL" id="MEM0572923.1"/>
    </source>
</evidence>
<accession>A0AB35YQQ5</accession>
<dbReference type="RefSeq" id="WP_342687144.1">
    <property type="nucleotide sequence ID" value="NZ_JAZBJM010000003.1"/>
</dbReference>
<keyword evidence="3" id="KW-0378">Hydrolase</keyword>
<dbReference type="Gene3D" id="2.70.70.10">
    <property type="entry name" value="Glucose Permease (Domain IIA)"/>
    <property type="match status" value="1"/>
</dbReference>
<evidence type="ECO:0000313" key="3">
    <source>
        <dbReference type="EMBL" id="MEM0518145.1"/>
    </source>
</evidence>
<dbReference type="InterPro" id="IPR016047">
    <property type="entry name" value="M23ase_b-sheet_dom"/>
</dbReference>
<dbReference type="SUPFAM" id="SSF51261">
    <property type="entry name" value="Duplicated hybrid motif"/>
    <property type="match status" value="1"/>
</dbReference>
<evidence type="ECO:0000313" key="5">
    <source>
        <dbReference type="Proteomes" id="UP001388259"/>
    </source>
</evidence>
<dbReference type="InterPro" id="IPR050570">
    <property type="entry name" value="Cell_wall_metabolism_enzyme"/>
</dbReference>
<dbReference type="PANTHER" id="PTHR21666">
    <property type="entry name" value="PEPTIDASE-RELATED"/>
    <property type="match status" value="1"/>
</dbReference>
<dbReference type="Pfam" id="PF01551">
    <property type="entry name" value="Peptidase_M23"/>
    <property type="match status" value="1"/>
</dbReference>
<evidence type="ECO:0000313" key="6">
    <source>
        <dbReference type="Proteomes" id="UP001390963"/>
    </source>
</evidence>
<evidence type="ECO:0000256" key="1">
    <source>
        <dbReference type="SAM" id="SignalP"/>
    </source>
</evidence>
<organism evidence="3 5">
    <name type="scientific">Aequorivita flava</name>
    <dbReference type="NCBI Taxonomy" id="3114371"/>
    <lineage>
        <taxon>Bacteria</taxon>
        <taxon>Pseudomonadati</taxon>
        <taxon>Bacteroidota</taxon>
        <taxon>Flavobacteriia</taxon>
        <taxon>Flavobacteriales</taxon>
        <taxon>Flavobacteriaceae</taxon>
        <taxon>Aequorivita</taxon>
    </lineage>
</organism>
<proteinExistence type="predicted"/>
<dbReference type="GO" id="GO:0004222">
    <property type="term" value="F:metalloendopeptidase activity"/>
    <property type="evidence" value="ECO:0007669"/>
    <property type="project" value="TreeGrafter"/>
</dbReference>
<feature type="chain" id="PRO_5044282030" evidence="1">
    <location>
        <begin position="23"/>
        <end position="374"/>
    </location>
</feature>
<gene>
    <name evidence="4" type="ORF">VZD24_05300</name>
    <name evidence="3" type="ORF">VZD85_07270</name>
</gene>
<evidence type="ECO:0000259" key="2">
    <source>
        <dbReference type="Pfam" id="PF01551"/>
    </source>
</evidence>
<dbReference type="EMBL" id="JAZBJM010000003">
    <property type="protein sequence ID" value="MEM0518145.1"/>
    <property type="molecule type" value="Genomic_DNA"/>
</dbReference>
<comment type="caution">
    <text evidence="3">The sequence shown here is derived from an EMBL/GenBank/DDBJ whole genome shotgun (WGS) entry which is preliminary data.</text>
</comment>
<dbReference type="AlphaFoldDB" id="A0AB35YQQ5"/>
<feature type="domain" description="M23ase beta-sheet core" evidence="2">
    <location>
        <begin position="214"/>
        <end position="309"/>
    </location>
</feature>
<dbReference type="CDD" id="cd12797">
    <property type="entry name" value="M23_peptidase"/>
    <property type="match status" value="1"/>
</dbReference>
<dbReference type="PANTHER" id="PTHR21666:SF270">
    <property type="entry name" value="MUREIN HYDROLASE ACTIVATOR ENVC"/>
    <property type="match status" value="1"/>
</dbReference>
<dbReference type="EMBL" id="JBANCF010000003">
    <property type="protein sequence ID" value="MEM0572923.1"/>
    <property type="molecule type" value="Genomic_DNA"/>
</dbReference>
<feature type="signal peptide" evidence="1">
    <location>
        <begin position="1"/>
        <end position="22"/>
    </location>
</feature>
<keyword evidence="6" id="KW-1185">Reference proteome</keyword>
<reference evidence="3 6" key="1">
    <citation type="submission" date="2024-01" db="EMBL/GenBank/DDBJ databases">
        <title>Aequorivita flavus sp. nov., isolated from deep-sea sediment.</title>
        <authorList>
            <person name="Chen X."/>
        </authorList>
    </citation>
    <scope>NUCLEOTIDE SEQUENCE</scope>
    <source>
        <strain evidence="3">MCCC 1A16923</strain>
        <strain evidence="4 6">MCCC 1A16935</strain>
    </source>
</reference>
<dbReference type="Proteomes" id="UP001390963">
    <property type="component" value="Unassembled WGS sequence"/>
</dbReference>
<sequence>MFLKSKFILLLATLALFYSCNENEPHNDPYDLLVALPTAPVKVANTSGTWLVYEMHIKVSSLQKVEIFNNNNLQLSYTDFITRDDFHLASIWLQFPPQGWTDDVLAHQFYYKDSTGTAKQHTFNLKLAEQFPDPITIAFPVPEGIWLAEAAASPTSYHTRAIFPYPEPVFDPTQQGYLIGNNPQRYAIDYAKLVDGLPYQNDGSQLEDWYCYNLPILASQGGKVIFTENNIPDNLTPGELDYTINASNITGNVVYIEHDDGSIGTYCHLIPNTILVEVGDLVTTGQELGRLGNSGNSFAPHLHMHLLTNPEGKQILEYVDGLFFESLPYKFAQFTKLGHLPPGYLDQPPLTPFTPTTNQVYTDVLPSESDVIEF</sequence>
<dbReference type="EC" id="3.4.-.-" evidence="3"/>
<keyword evidence="1" id="KW-0732">Signal</keyword>
<name>A0AB35YQQ5_9FLAO</name>
<dbReference type="PROSITE" id="PS51257">
    <property type="entry name" value="PROKAR_LIPOPROTEIN"/>
    <property type="match status" value="1"/>
</dbReference>
<dbReference type="InterPro" id="IPR011055">
    <property type="entry name" value="Dup_hybrid_motif"/>
</dbReference>
<dbReference type="Proteomes" id="UP001388259">
    <property type="component" value="Unassembled WGS sequence"/>
</dbReference>